<protein>
    <recommendedName>
        <fullName evidence="2">DUF6570 domain-containing protein</fullName>
    </recommendedName>
</protein>
<feature type="region of interest" description="Disordered" evidence="1">
    <location>
        <begin position="1"/>
        <end position="115"/>
    </location>
</feature>
<dbReference type="EMBL" id="CALNXK010000029">
    <property type="protein sequence ID" value="CAH3116098.1"/>
    <property type="molecule type" value="Genomic_DNA"/>
</dbReference>
<dbReference type="Pfam" id="PF20209">
    <property type="entry name" value="DUF6570"/>
    <property type="match status" value="1"/>
</dbReference>
<gene>
    <name evidence="3" type="ORF">PLOB_00024233</name>
</gene>
<reference evidence="3 4" key="1">
    <citation type="submission" date="2022-05" db="EMBL/GenBank/DDBJ databases">
        <authorList>
            <consortium name="Genoscope - CEA"/>
            <person name="William W."/>
        </authorList>
    </citation>
    <scope>NUCLEOTIDE SEQUENCE [LARGE SCALE GENOMIC DNA]</scope>
</reference>
<feature type="compositionally biased region" description="Basic and acidic residues" evidence="1">
    <location>
        <begin position="216"/>
        <end position="228"/>
    </location>
</feature>
<name>A0ABN8NT36_9CNID</name>
<feature type="domain" description="DUF6570" evidence="2">
    <location>
        <begin position="289"/>
        <end position="408"/>
    </location>
</feature>
<accession>A0ABN8NT36</accession>
<sequence>MPSSLEYRDKERQRKREKRRKHFTEEQREREQERNRERRQNFTDEQRGKAQERERERRQNFTEEQLENERERARENRRLISDERRRRERETARENRRRVNENEREGGEAMEEHESQVLQVECSMECSLLGEQEQSQSAGEEMEKDTLVLENAPIEEANNVQETQQPLPEVNNSSHLEDDRLIARARAVGVDYEFAKPGEVETEDDMRKRQRRNQRRISEQEKRLREAVGDLPPPPPAGSSQQEDNAYSAIRAFEVEQMTYAFFFCEVCKERRLECKGTRNMCTRCRRDKKVPKVWSGENNMDPMAVPEILSNMSDAEQMLIARLAPTVHVHLLKHGGIASKGHCIAFPQAVQEPATILPRLPAEVDIIRVRRQGKDDTHKDFRVRRHRVEGALRWLKDNNPAYGDVKILKPVFGVSDYWYRCEFAKSRGQIHWHQLSWREDRQPHQLLHEAREDGCEEEEYAARLSQWADETFAMTALHPAGNDEEGQPRKDLWPPPEGTAEPISDDRDPLVKMLMQIAATQDAILEDHLLFSKQGWTPQLL</sequence>
<keyword evidence="4" id="KW-1185">Reference proteome</keyword>
<proteinExistence type="predicted"/>
<feature type="region of interest" description="Disordered" evidence="1">
    <location>
        <begin position="480"/>
        <end position="507"/>
    </location>
</feature>
<feature type="region of interest" description="Disordered" evidence="1">
    <location>
        <begin position="200"/>
        <end position="244"/>
    </location>
</feature>
<evidence type="ECO:0000313" key="3">
    <source>
        <dbReference type="EMBL" id="CAH3116098.1"/>
    </source>
</evidence>
<feature type="compositionally biased region" description="Basic and acidic residues" evidence="1">
    <location>
        <begin position="23"/>
        <end position="115"/>
    </location>
</feature>
<dbReference type="Proteomes" id="UP001159405">
    <property type="component" value="Unassembled WGS sequence"/>
</dbReference>
<organism evidence="3 4">
    <name type="scientific">Porites lobata</name>
    <dbReference type="NCBI Taxonomy" id="104759"/>
    <lineage>
        <taxon>Eukaryota</taxon>
        <taxon>Metazoa</taxon>
        <taxon>Cnidaria</taxon>
        <taxon>Anthozoa</taxon>
        <taxon>Hexacorallia</taxon>
        <taxon>Scleractinia</taxon>
        <taxon>Fungiina</taxon>
        <taxon>Poritidae</taxon>
        <taxon>Porites</taxon>
    </lineage>
</organism>
<comment type="caution">
    <text evidence="3">The sequence shown here is derived from an EMBL/GenBank/DDBJ whole genome shotgun (WGS) entry which is preliminary data.</text>
</comment>
<feature type="compositionally biased region" description="Basic and acidic residues" evidence="1">
    <location>
        <begin position="1"/>
        <end position="14"/>
    </location>
</feature>
<evidence type="ECO:0000313" key="4">
    <source>
        <dbReference type="Proteomes" id="UP001159405"/>
    </source>
</evidence>
<evidence type="ECO:0000259" key="2">
    <source>
        <dbReference type="Pfam" id="PF20209"/>
    </source>
</evidence>
<evidence type="ECO:0000256" key="1">
    <source>
        <dbReference type="SAM" id="MobiDB-lite"/>
    </source>
</evidence>
<dbReference type="InterPro" id="IPR046700">
    <property type="entry name" value="DUF6570"/>
</dbReference>